<dbReference type="GO" id="GO:0160104">
    <property type="term" value="F:tRNA (guanine(26)-N2)-dimethyltransferase activity"/>
    <property type="evidence" value="ECO:0007669"/>
    <property type="project" value="UniProtKB-EC"/>
</dbReference>
<proteinExistence type="inferred from homology"/>
<dbReference type="GO" id="GO:0000049">
    <property type="term" value="F:tRNA binding"/>
    <property type="evidence" value="ECO:0007669"/>
    <property type="project" value="UniProtKB-UniRule"/>
</dbReference>
<dbReference type="Proteomes" id="UP001224775">
    <property type="component" value="Unassembled WGS sequence"/>
</dbReference>
<keyword evidence="12" id="KW-1185">Reference proteome</keyword>
<dbReference type="PANTHER" id="PTHR10631:SF3">
    <property type="entry name" value="TRNA (GUANINE(26)-N(2))-DIMETHYLTRANSFERASE"/>
    <property type="match status" value="1"/>
</dbReference>
<comment type="catalytic activity">
    <reaction evidence="8">
        <text>guanosine(26) in tRNA + 2 S-adenosyl-L-methionine = N(2)-dimethylguanosine(26) in tRNA + 2 S-adenosyl-L-homocysteine + 2 H(+)</text>
        <dbReference type="Rhea" id="RHEA:43140"/>
        <dbReference type="Rhea" id="RHEA-COMP:10359"/>
        <dbReference type="Rhea" id="RHEA-COMP:10360"/>
        <dbReference type="ChEBI" id="CHEBI:15378"/>
        <dbReference type="ChEBI" id="CHEBI:57856"/>
        <dbReference type="ChEBI" id="CHEBI:59789"/>
        <dbReference type="ChEBI" id="CHEBI:74269"/>
        <dbReference type="ChEBI" id="CHEBI:74513"/>
        <dbReference type="EC" id="2.1.1.216"/>
    </reaction>
</comment>
<dbReference type="EC" id="2.1.1.216" evidence="7"/>
<evidence type="ECO:0000256" key="8">
    <source>
        <dbReference type="ARBA" id="ARBA00051897"/>
    </source>
</evidence>
<evidence type="ECO:0000256" key="7">
    <source>
        <dbReference type="ARBA" id="ARBA00039099"/>
    </source>
</evidence>
<reference evidence="11" key="1">
    <citation type="submission" date="2023-06" db="EMBL/GenBank/DDBJ databases">
        <title>Survivors Of The Sea: Transcriptome response of Skeletonema marinoi to long-term dormancy.</title>
        <authorList>
            <person name="Pinder M.I.M."/>
            <person name="Kourtchenko O."/>
            <person name="Robertson E.K."/>
            <person name="Larsson T."/>
            <person name="Maumus F."/>
            <person name="Osuna-Cruz C.M."/>
            <person name="Vancaester E."/>
            <person name="Stenow R."/>
            <person name="Vandepoele K."/>
            <person name="Ploug H."/>
            <person name="Bruchert V."/>
            <person name="Godhe A."/>
            <person name="Topel M."/>
        </authorList>
    </citation>
    <scope>NUCLEOTIDE SEQUENCE</scope>
    <source>
        <strain evidence="11">R05AC</strain>
    </source>
</reference>
<accession>A0AAD8Y0F8</accession>
<dbReference type="InterPro" id="IPR042296">
    <property type="entry name" value="tRNA_met_Trm1_C"/>
</dbReference>
<dbReference type="Gene3D" id="3.40.50.150">
    <property type="entry name" value="Vaccinia Virus protein VP39"/>
    <property type="match status" value="1"/>
</dbReference>
<dbReference type="GO" id="GO:0005634">
    <property type="term" value="C:nucleus"/>
    <property type="evidence" value="ECO:0007669"/>
    <property type="project" value="TreeGrafter"/>
</dbReference>
<comment type="similarity">
    <text evidence="9">Belongs to the class I-like SAM-binding methyltransferase superfamily. Trm1 family.</text>
</comment>
<evidence type="ECO:0000256" key="3">
    <source>
        <dbReference type="ARBA" id="ARBA00022679"/>
    </source>
</evidence>
<evidence type="ECO:0000256" key="5">
    <source>
        <dbReference type="ARBA" id="ARBA00022694"/>
    </source>
</evidence>
<gene>
    <name evidence="11" type="ORF">QTG54_012323</name>
</gene>
<dbReference type="SUPFAM" id="SSF53335">
    <property type="entry name" value="S-adenosyl-L-methionine-dependent methyltransferases"/>
    <property type="match status" value="1"/>
</dbReference>
<dbReference type="PROSITE" id="PS51626">
    <property type="entry name" value="SAM_MT_TRM1"/>
    <property type="match status" value="1"/>
</dbReference>
<dbReference type="InterPro" id="IPR002905">
    <property type="entry name" value="Trm1"/>
</dbReference>
<dbReference type="Gene3D" id="3.30.56.70">
    <property type="entry name" value="N2,N2-dimethylguanosine tRNA methyltransferase, C-terminal domain"/>
    <property type="match status" value="1"/>
</dbReference>
<organism evidence="11 12">
    <name type="scientific">Skeletonema marinoi</name>
    <dbReference type="NCBI Taxonomy" id="267567"/>
    <lineage>
        <taxon>Eukaryota</taxon>
        <taxon>Sar</taxon>
        <taxon>Stramenopiles</taxon>
        <taxon>Ochrophyta</taxon>
        <taxon>Bacillariophyta</taxon>
        <taxon>Coscinodiscophyceae</taxon>
        <taxon>Thalassiosirophycidae</taxon>
        <taxon>Thalassiosirales</taxon>
        <taxon>Skeletonemataceae</taxon>
        <taxon>Skeletonema</taxon>
        <taxon>Skeletonema marinoi-dohrnii complex</taxon>
    </lineage>
</organism>
<keyword evidence="5 9" id="KW-0819">tRNA processing</keyword>
<dbReference type="Pfam" id="PF02005">
    <property type="entry name" value="TRM"/>
    <property type="match status" value="2"/>
</dbReference>
<dbReference type="PANTHER" id="PTHR10631">
    <property type="entry name" value="N 2 ,N 2 -DIMETHYLGUANOSINE TRNA METHYLTRANSFERASE"/>
    <property type="match status" value="1"/>
</dbReference>
<sequence length="742" mass="81203">MALQRGYRQLTISLTYRLGVSSTARAAGSVLLPKRNFSSASSSLDCKLKLPIHQQPTATSRPFANQITTSAIMPSNTNDAATSKGLLPEGYEKISEGTITMHYPQSSNSVFYNPVQVQNRDLSVLMIGMYAERRAERMWVMRKRKEVRRRMSQEQRSATAAVVDTSSKESKVERKARMAQFEKDLDAEVEAAKASVDFTKLAQESATTNDGMSIFEALAASGLRSLRYWKEVPGLRTMVVNDLDPGAIDLARENVIRNGLEGALTNEGDEHNKDDTATTTEEGNIDALKKYNLRPPGIKLQVGDATHEMYMSRIPPTLHPSQYNTTQSKYQMTQYDVIDLDPYGSAAPFLDGALQSIVDGGLMCITCTDMAALGGSHPETCYGRYGAFPVQRSGYLQELALRILLYHVSIIAGRYGRTIRPVLSVGMAFYCRVFVEVWDDKAGVNNLSLSHGHLFQSIKCSSFHVTPVATNESVAAKQNGTTNENPNKKLSNVYRNGRGPCDLGEAVCSETGGSYKLGGPIWTGPLHDFDVVNDAIARLEKSEENNGINPTGGTPVHPLKMTKTLHGLLVSVSEELPDVPLYHSLPAICSTVNSSTIPRKSFNAALVNAGYRVSAYHKDPGAVKTDAPNHVVWDVVRGWCKENPPQPRKVNKRHRKGEDPGSNAPPKHPHSDVASLILNKEIKTKIDFTIPESFASRKKAVRYALNPEANWGPKAAASGLGNPNKGKRKADGDTTEGPAQKK</sequence>
<evidence type="ECO:0000256" key="4">
    <source>
        <dbReference type="ARBA" id="ARBA00022691"/>
    </source>
</evidence>
<feature type="region of interest" description="Disordered" evidence="10">
    <location>
        <begin position="707"/>
        <end position="742"/>
    </location>
</feature>
<keyword evidence="6 9" id="KW-0694">RNA-binding</keyword>
<keyword evidence="1 9" id="KW-0820">tRNA-binding</keyword>
<evidence type="ECO:0000256" key="2">
    <source>
        <dbReference type="ARBA" id="ARBA00022603"/>
    </source>
</evidence>
<protein>
    <recommendedName>
        <fullName evidence="7">tRNA (guanine(26)-N(2))-dimethyltransferase</fullName>
        <ecNumber evidence="7">2.1.1.216</ecNumber>
    </recommendedName>
</protein>
<feature type="region of interest" description="Disordered" evidence="10">
    <location>
        <begin position="640"/>
        <end position="672"/>
    </location>
</feature>
<keyword evidence="4 9" id="KW-0949">S-adenosyl-L-methionine</keyword>
<evidence type="ECO:0000256" key="1">
    <source>
        <dbReference type="ARBA" id="ARBA00022555"/>
    </source>
</evidence>
<evidence type="ECO:0000313" key="11">
    <source>
        <dbReference type="EMBL" id="KAK1736878.1"/>
    </source>
</evidence>
<evidence type="ECO:0000256" key="10">
    <source>
        <dbReference type="SAM" id="MobiDB-lite"/>
    </source>
</evidence>
<name>A0AAD8Y0F8_9STRA</name>
<evidence type="ECO:0000256" key="9">
    <source>
        <dbReference type="PROSITE-ProRule" id="PRU00958"/>
    </source>
</evidence>
<keyword evidence="3 9" id="KW-0808">Transferase</keyword>
<dbReference type="AlphaFoldDB" id="A0AAD8Y0F8"/>
<comment type="caution">
    <text evidence="11">The sequence shown here is derived from an EMBL/GenBank/DDBJ whole genome shotgun (WGS) entry which is preliminary data.</text>
</comment>
<evidence type="ECO:0000313" key="12">
    <source>
        <dbReference type="Proteomes" id="UP001224775"/>
    </source>
</evidence>
<dbReference type="EMBL" id="JATAAI010000027">
    <property type="protein sequence ID" value="KAK1736878.1"/>
    <property type="molecule type" value="Genomic_DNA"/>
</dbReference>
<keyword evidence="2 9" id="KW-0489">Methyltransferase</keyword>
<dbReference type="GO" id="GO:0002940">
    <property type="term" value="P:tRNA N2-guanine methylation"/>
    <property type="evidence" value="ECO:0007669"/>
    <property type="project" value="TreeGrafter"/>
</dbReference>
<dbReference type="FunFam" id="3.30.56.70:FF:000001">
    <property type="entry name" value="tRNA (guanine(26)-N(2))-dimethyltransferase"/>
    <property type="match status" value="1"/>
</dbReference>
<evidence type="ECO:0000256" key="6">
    <source>
        <dbReference type="ARBA" id="ARBA00022884"/>
    </source>
</evidence>
<dbReference type="InterPro" id="IPR029063">
    <property type="entry name" value="SAM-dependent_MTases_sf"/>
</dbReference>